<dbReference type="Pfam" id="PF17655">
    <property type="entry name" value="IRK_C"/>
    <property type="match status" value="1"/>
</dbReference>
<keyword evidence="3 12" id="KW-0633">Potassium transport</keyword>
<dbReference type="PROSITE" id="PS50088">
    <property type="entry name" value="ANK_REPEAT"/>
    <property type="match status" value="2"/>
</dbReference>
<dbReference type="InterPro" id="IPR041647">
    <property type="entry name" value="IRK_C"/>
</dbReference>
<evidence type="ECO:0000256" key="4">
    <source>
        <dbReference type="ARBA" id="ARBA00022692"/>
    </source>
</evidence>
<evidence type="ECO:0000259" key="16">
    <source>
        <dbReference type="Pfam" id="PF17655"/>
    </source>
</evidence>
<comment type="similarity">
    <text evidence="12">Belongs to the inward rectifier-type potassium channel (TC 1.A.2.1) family.</text>
</comment>
<keyword evidence="8 12" id="KW-0406">Ion transport</keyword>
<accession>A0A085M862</accession>
<evidence type="ECO:0000256" key="2">
    <source>
        <dbReference type="ARBA" id="ARBA00022448"/>
    </source>
</evidence>
<dbReference type="InterPro" id="IPR014756">
    <property type="entry name" value="Ig_E-set"/>
</dbReference>
<dbReference type="FunFam" id="1.10.287.70:FF:000019">
    <property type="entry name" value="G protein-activated inward rectifier potassium channel 1"/>
    <property type="match status" value="1"/>
</dbReference>
<organism evidence="17 18">
    <name type="scientific">Trichuris suis</name>
    <name type="common">pig whipworm</name>
    <dbReference type="NCBI Taxonomy" id="68888"/>
    <lineage>
        <taxon>Eukaryota</taxon>
        <taxon>Metazoa</taxon>
        <taxon>Ecdysozoa</taxon>
        <taxon>Nematoda</taxon>
        <taxon>Enoplea</taxon>
        <taxon>Dorylaimia</taxon>
        <taxon>Trichinellida</taxon>
        <taxon>Trichuridae</taxon>
        <taxon>Trichuris</taxon>
    </lineage>
</organism>
<dbReference type="GO" id="GO:0034765">
    <property type="term" value="P:regulation of monoatomic ion transmembrane transport"/>
    <property type="evidence" value="ECO:0007669"/>
    <property type="project" value="TreeGrafter"/>
</dbReference>
<dbReference type="PRINTS" id="PR01320">
    <property type="entry name" value="KIRCHANNEL"/>
</dbReference>
<dbReference type="AlphaFoldDB" id="A0A085M862"/>
<dbReference type="CDD" id="cd00304">
    <property type="entry name" value="RT_like"/>
    <property type="match status" value="1"/>
</dbReference>
<sequence>MWRPKKQVTPPKCSCYSMKWSAFFPCGARSSGSLCAGFIEGERVSLRKKHDVCYSRVLNKNGEYNLSTGNVEDSRWRLYSDTWNTLVEVKWRWCLLVFALSFVMSWLIFSVIYYCIMIIHGDFARSHDSEWEPCLKNINSFASVFLYSLEAQHTIGFGFRYPTEQCSEVILVMGMQAMLGIVIQSLMVGVVFAKMTKPRNRAQTLLFSEYAVIARRDRNLCLSVRIGDMRKYKLANVKIHMMMIYKRVTAEGEKLPFYLHEMKTQIDGLKDFPVLAWPVIVYHVIDAESPLYHYKASDLYTARFEIILTLDGLISSTGCSTQASTSYLPSEILWGHRFEKLMTYQKKNGLFQLDYSKFHRTYPVLTPNLSAEDFGKYSDSIAAKPIETIPTIEEQLDEAGSSSAKSDLQDRKGSNSRSLHFSAFQDSFFSQQDGAPMGSPLSPVLAEVFMEHLEEKAFTSISTSDAPIFFKRYVDDIFAITTVGKEETFLEHLNSLYPTKIKLTMEKEVDNKLPFLDVLVIKQAVETRLGNDFYMDKRDSSNGITKAKAESSVRATAEITKPEAKKSVRLTPAEYFLRSRQRHMRLVDICQSNGGKLELSDLRLPLSDVDNLVEKFKEKVKIEADREAARKDEGKLREVPKEKDKLPERNEKTGILLPRGPISVKMGRSVAPSPYSFPEGMRSSKDKSTEQFYPMECVRQNNQYRYYCSPKCSNFNYLNSQSCLDEAGFRANSYASYLYSLSGNCFAEPVPHLVESAGKQYVGNFADGQYLQRDVKEIVPQQTIDWNGLTVDRAEWQQQFLKNDDQHSPLSDSNPSSNHSICTIAESLDFRQPKPLLDSPNSEQADSDRENELPDGLCDFILKYSRKYQSQSLGVGKESFPQVAKECKAFAEHSSPLSAKSFGDSSPAAPVNTQTAKVCTSVVSSADEQKVESSTVGQHQREQDDPKTEASACRLVCSKSTSTNARQLLRESIDGKSLENAWAWAIKCELTQPGLLYETDHDGDSMLHIAVWQKNRAYIYALTEVMLKTRSKSRPKPFDLLNKWNETPLYFAVVNKLIDVVRYFMEYGAKANVRSKNTGNDSILHYAASNGLTAIAEVLCSNSDIDLNIRNDSGMTPLHSAVKNHGVADEQTQAAPNNLSVVKFLLNSNADPVCQDSKGKTIIHYCVKKMDVDLLELIFENVNKEVIRKLLNTKTLDGLSPLEQLESTTFRQFSHLSKFGNEQMVKEKLLRMLSQSEATKSS</sequence>
<dbReference type="InterPro" id="IPR016449">
    <property type="entry name" value="K_chnl_inward-rec_Kir"/>
</dbReference>
<dbReference type="GO" id="GO:0005886">
    <property type="term" value="C:plasma membrane"/>
    <property type="evidence" value="ECO:0007669"/>
    <property type="project" value="TreeGrafter"/>
</dbReference>
<dbReference type="SMART" id="SM00248">
    <property type="entry name" value="ANK"/>
    <property type="match status" value="5"/>
</dbReference>
<evidence type="ECO:0000256" key="1">
    <source>
        <dbReference type="ARBA" id="ARBA00004141"/>
    </source>
</evidence>
<evidence type="ECO:0000256" key="3">
    <source>
        <dbReference type="ARBA" id="ARBA00022538"/>
    </source>
</evidence>
<evidence type="ECO:0000256" key="12">
    <source>
        <dbReference type="RuleBase" id="RU003822"/>
    </source>
</evidence>
<feature type="transmembrane region" description="Helical" evidence="14">
    <location>
        <begin position="93"/>
        <end position="119"/>
    </location>
</feature>
<feature type="domain" description="Inward rectifier potassium channel C-terminal" evidence="16">
    <location>
        <begin position="205"/>
        <end position="374"/>
    </location>
</feature>
<evidence type="ECO:0000256" key="5">
    <source>
        <dbReference type="ARBA" id="ARBA00022882"/>
    </source>
</evidence>
<dbReference type="Pfam" id="PF12796">
    <property type="entry name" value="Ank_2"/>
    <property type="match status" value="1"/>
</dbReference>
<dbReference type="PANTHER" id="PTHR11767:SF102">
    <property type="entry name" value="INWARDLY RECTIFYING POTASSIUM CHANNEL 1, ISOFORM F"/>
    <property type="match status" value="1"/>
</dbReference>
<evidence type="ECO:0000259" key="15">
    <source>
        <dbReference type="Pfam" id="PF01007"/>
    </source>
</evidence>
<gene>
    <name evidence="17" type="ORF">M513_05672</name>
</gene>
<keyword evidence="7 14" id="KW-1133">Transmembrane helix</keyword>
<dbReference type="Gene3D" id="2.60.40.1400">
    <property type="entry name" value="G protein-activated inward rectifier potassium channel 1"/>
    <property type="match status" value="1"/>
</dbReference>
<keyword evidence="5 12" id="KW-0851">Voltage-gated channel</keyword>
<evidence type="ECO:0000256" key="10">
    <source>
        <dbReference type="ARBA" id="ARBA00023303"/>
    </source>
</evidence>
<comment type="subcellular location">
    <subcellularLocation>
        <location evidence="1 12">Membrane</location>
        <topology evidence="1 12">Multi-pass membrane protein</topology>
    </subcellularLocation>
</comment>
<evidence type="ECO:0000256" key="7">
    <source>
        <dbReference type="ARBA" id="ARBA00022989"/>
    </source>
</evidence>
<dbReference type="InterPro" id="IPR036770">
    <property type="entry name" value="Ankyrin_rpt-contain_sf"/>
</dbReference>
<dbReference type="SUPFAM" id="SSF48403">
    <property type="entry name" value="Ankyrin repeat"/>
    <property type="match status" value="1"/>
</dbReference>
<keyword evidence="9 14" id="KW-0472">Membrane</keyword>
<dbReference type="InterPro" id="IPR002110">
    <property type="entry name" value="Ankyrin_rpt"/>
</dbReference>
<feature type="compositionally biased region" description="Basic and acidic residues" evidence="13">
    <location>
        <begin position="939"/>
        <end position="948"/>
    </location>
</feature>
<dbReference type="PANTHER" id="PTHR11767">
    <property type="entry name" value="INWARD RECTIFIER POTASSIUM CHANNEL"/>
    <property type="match status" value="1"/>
</dbReference>
<dbReference type="SUPFAM" id="SSF81324">
    <property type="entry name" value="Voltage-gated potassium channels"/>
    <property type="match status" value="1"/>
</dbReference>
<evidence type="ECO:0000313" key="18">
    <source>
        <dbReference type="Proteomes" id="UP000030764"/>
    </source>
</evidence>
<keyword evidence="6 12" id="KW-0630">Potassium</keyword>
<dbReference type="Gene3D" id="1.25.40.20">
    <property type="entry name" value="Ankyrin repeat-containing domain"/>
    <property type="match status" value="1"/>
</dbReference>
<dbReference type="InterPro" id="IPR013518">
    <property type="entry name" value="K_chnl_inward-rec_Kir_cyto"/>
</dbReference>
<dbReference type="EMBL" id="KL363217">
    <property type="protein sequence ID" value="KFD53408.1"/>
    <property type="molecule type" value="Genomic_DNA"/>
</dbReference>
<evidence type="ECO:0000256" key="6">
    <source>
        <dbReference type="ARBA" id="ARBA00022958"/>
    </source>
</evidence>
<feature type="region of interest" description="Disordered" evidence="13">
    <location>
        <begin position="832"/>
        <end position="853"/>
    </location>
</feature>
<dbReference type="SUPFAM" id="SSF81296">
    <property type="entry name" value="E set domains"/>
    <property type="match status" value="1"/>
</dbReference>
<dbReference type="PROSITE" id="PS50297">
    <property type="entry name" value="ANK_REP_REGION"/>
    <property type="match status" value="1"/>
</dbReference>
<protein>
    <submittedName>
        <fullName evidence="17">Uncharacterized protein</fullName>
    </submittedName>
</protein>
<evidence type="ECO:0000256" key="13">
    <source>
        <dbReference type="SAM" id="MobiDB-lite"/>
    </source>
</evidence>
<feature type="domain" description="Potassium channel inwardly rectifying transmembrane" evidence="15">
    <location>
        <begin position="59"/>
        <end position="198"/>
    </location>
</feature>
<keyword evidence="10 12" id="KW-0407">Ion channel</keyword>
<reference evidence="17 18" key="1">
    <citation type="journal article" date="2014" name="Nat. Genet.">
        <title>Genome and transcriptome of the porcine whipworm Trichuris suis.</title>
        <authorList>
            <person name="Jex A.R."/>
            <person name="Nejsum P."/>
            <person name="Schwarz E.M."/>
            <person name="Hu L."/>
            <person name="Young N.D."/>
            <person name="Hall R.S."/>
            <person name="Korhonen P.K."/>
            <person name="Liao S."/>
            <person name="Thamsborg S."/>
            <person name="Xia J."/>
            <person name="Xu P."/>
            <person name="Wang S."/>
            <person name="Scheerlinck J.P."/>
            <person name="Hofmann A."/>
            <person name="Sternberg P.W."/>
            <person name="Wang J."/>
            <person name="Gasser R.B."/>
        </authorList>
    </citation>
    <scope>NUCLEOTIDE SEQUENCE [LARGE SCALE GENOMIC DNA]</scope>
    <source>
        <strain evidence="17">DCEP-RM93M</strain>
    </source>
</reference>
<keyword evidence="4 12" id="KW-0812">Transmembrane</keyword>
<keyword evidence="2 12" id="KW-0813">Transport</keyword>
<proteinExistence type="inferred from homology"/>
<keyword evidence="18" id="KW-1185">Reference proteome</keyword>
<feature type="repeat" description="ANK" evidence="11">
    <location>
        <begin position="1044"/>
        <end position="1076"/>
    </location>
</feature>
<keyword evidence="11" id="KW-0040">ANK repeat</keyword>
<dbReference type="Pfam" id="PF01007">
    <property type="entry name" value="IRK"/>
    <property type="match status" value="1"/>
</dbReference>
<dbReference type="GO" id="GO:1990573">
    <property type="term" value="P:potassium ion import across plasma membrane"/>
    <property type="evidence" value="ECO:0007669"/>
    <property type="project" value="TreeGrafter"/>
</dbReference>
<dbReference type="GO" id="GO:0034702">
    <property type="term" value="C:monoatomic ion channel complex"/>
    <property type="evidence" value="ECO:0007669"/>
    <property type="project" value="UniProtKB-KW"/>
</dbReference>
<feature type="compositionally biased region" description="Polar residues" evidence="13">
    <location>
        <begin position="929"/>
        <end position="938"/>
    </location>
</feature>
<name>A0A085M862_9BILA</name>
<feature type="transmembrane region" description="Helical" evidence="14">
    <location>
        <begin position="169"/>
        <end position="193"/>
    </location>
</feature>
<evidence type="ECO:0000256" key="11">
    <source>
        <dbReference type="PROSITE-ProRule" id="PRU00023"/>
    </source>
</evidence>
<feature type="repeat" description="ANK" evidence="11">
    <location>
        <begin position="1113"/>
        <end position="1157"/>
    </location>
</feature>
<evidence type="ECO:0000256" key="14">
    <source>
        <dbReference type="SAM" id="Phobius"/>
    </source>
</evidence>
<evidence type="ECO:0000256" key="8">
    <source>
        <dbReference type="ARBA" id="ARBA00023065"/>
    </source>
</evidence>
<feature type="region of interest" description="Disordered" evidence="13">
    <location>
        <begin position="929"/>
        <end position="948"/>
    </location>
</feature>
<evidence type="ECO:0000313" key="17">
    <source>
        <dbReference type="EMBL" id="KFD53408.1"/>
    </source>
</evidence>
<dbReference type="Gene3D" id="1.10.287.70">
    <property type="match status" value="1"/>
</dbReference>
<dbReference type="InterPro" id="IPR040445">
    <property type="entry name" value="Kir_TM"/>
</dbReference>
<evidence type="ECO:0000256" key="9">
    <source>
        <dbReference type="ARBA" id="ARBA00023136"/>
    </source>
</evidence>
<dbReference type="Proteomes" id="UP000030764">
    <property type="component" value="Unassembled WGS sequence"/>
</dbReference>
<dbReference type="GO" id="GO:0005242">
    <property type="term" value="F:inward rectifier potassium channel activity"/>
    <property type="evidence" value="ECO:0007669"/>
    <property type="project" value="InterPro"/>
</dbReference>